<reference evidence="2" key="1">
    <citation type="submission" date="2018-05" db="EMBL/GenBank/DDBJ databases">
        <title>Draft genome of Mucuna pruriens seed.</title>
        <authorList>
            <person name="Nnadi N.E."/>
            <person name="Vos R."/>
            <person name="Hasami M.H."/>
            <person name="Devisetty U.K."/>
            <person name="Aguiy J.C."/>
        </authorList>
    </citation>
    <scope>NUCLEOTIDE SEQUENCE [LARGE SCALE GENOMIC DNA]</scope>
    <source>
        <strain evidence="2">JCA_2017</strain>
    </source>
</reference>
<protein>
    <recommendedName>
        <fullName evidence="1">Tf2-1-like SH3-like domain-containing protein</fullName>
    </recommendedName>
</protein>
<evidence type="ECO:0000313" key="3">
    <source>
        <dbReference type="Proteomes" id="UP000257109"/>
    </source>
</evidence>
<keyword evidence="3" id="KW-1185">Reference proteome</keyword>
<gene>
    <name evidence="2" type="ORF">CR513_09995</name>
</gene>
<sequence>MYVKRENRDKEGRLFTKGDLVWVHLQKGRFPSLRNSKLLPRGATPFLVLKQINDNAYCLMDAHSLFGCTSCLWTLYLDKGLNATYEASLRFREAFG</sequence>
<feature type="domain" description="Tf2-1-like SH3-like" evidence="1">
    <location>
        <begin position="18"/>
        <end position="59"/>
    </location>
</feature>
<accession>A0A371HTF3</accession>
<comment type="caution">
    <text evidence="2">The sequence shown here is derived from an EMBL/GenBank/DDBJ whole genome shotgun (WGS) entry which is preliminary data.</text>
</comment>
<organism evidence="2 3">
    <name type="scientific">Mucuna pruriens</name>
    <name type="common">Velvet bean</name>
    <name type="synonym">Dolichos pruriens</name>
    <dbReference type="NCBI Taxonomy" id="157652"/>
    <lineage>
        <taxon>Eukaryota</taxon>
        <taxon>Viridiplantae</taxon>
        <taxon>Streptophyta</taxon>
        <taxon>Embryophyta</taxon>
        <taxon>Tracheophyta</taxon>
        <taxon>Spermatophyta</taxon>
        <taxon>Magnoliopsida</taxon>
        <taxon>eudicotyledons</taxon>
        <taxon>Gunneridae</taxon>
        <taxon>Pentapetalae</taxon>
        <taxon>rosids</taxon>
        <taxon>fabids</taxon>
        <taxon>Fabales</taxon>
        <taxon>Fabaceae</taxon>
        <taxon>Papilionoideae</taxon>
        <taxon>50 kb inversion clade</taxon>
        <taxon>NPAAA clade</taxon>
        <taxon>indigoferoid/millettioid clade</taxon>
        <taxon>Phaseoleae</taxon>
        <taxon>Mucuna</taxon>
    </lineage>
</organism>
<proteinExistence type="predicted"/>
<evidence type="ECO:0000313" key="2">
    <source>
        <dbReference type="EMBL" id="RDY06081.1"/>
    </source>
</evidence>
<dbReference type="Pfam" id="PF24626">
    <property type="entry name" value="SH3_Tf2-1"/>
    <property type="match status" value="1"/>
</dbReference>
<dbReference type="AlphaFoldDB" id="A0A371HTF3"/>
<dbReference type="EMBL" id="QJKJ01001755">
    <property type="protein sequence ID" value="RDY06081.1"/>
    <property type="molecule type" value="Genomic_DNA"/>
</dbReference>
<evidence type="ECO:0000259" key="1">
    <source>
        <dbReference type="Pfam" id="PF24626"/>
    </source>
</evidence>
<feature type="non-terminal residue" evidence="2">
    <location>
        <position position="1"/>
    </location>
</feature>
<dbReference type="InterPro" id="IPR056924">
    <property type="entry name" value="SH3_Tf2-1"/>
</dbReference>
<dbReference type="Proteomes" id="UP000257109">
    <property type="component" value="Unassembled WGS sequence"/>
</dbReference>
<name>A0A371HTF3_MUCPR</name>
<dbReference type="OrthoDB" id="1935586at2759"/>